<proteinExistence type="inferred from homology"/>
<keyword evidence="15" id="KW-0175">Coiled coil</keyword>
<keyword evidence="6 13" id="KW-1133">Transmembrane helix</keyword>
<dbReference type="GO" id="GO:0046961">
    <property type="term" value="F:proton-transporting ATPase activity, rotational mechanism"/>
    <property type="evidence" value="ECO:0007669"/>
    <property type="project" value="TreeGrafter"/>
</dbReference>
<comment type="subcellular location">
    <subcellularLocation>
        <location evidence="13">Cell membrane</location>
        <topology evidence="13">Single-pass membrane protein</topology>
    </subcellularLocation>
    <subcellularLocation>
        <location evidence="12">Endomembrane system</location>
        <topology evidence="12">Single-pass membrane protein</topology>
    </subcellularLocation>
</comment>
<dbReference type="GO" id="GO:0012505">
    <property type="term" value="C:endomembrane system"/>
    <property type="evidence" value="ECO:0007669"/>
    <property type="project" value="UniProtKB-SubCell"/>
</dbReference>
<evidence type="ECO:0000256" key="2">
    <source>
        <dbReference type="ARBA" id="ARBA00022448"/>
    </source>
</evidence>
<evidence type="ECO:0000256" key="8">
    <source>
        <dbReference type="ARBA" id="ARBA00023136"/>
    </source>
</evidence>
<dbReference type="NCBIfam" id="NF009988">
    <property type="entry name" value="PRK13454.1"/>
    <property type="match status" value="1"/>
</dbReference>
<comment type="caution">
    <text evidence="16">The sequence shown here is derived from an EMBL/GenBank/DDBJ whole genome shotgun (WGS) entry which is preliminary data.</text>
</comment>
<comment type="function">
    <text evidence="10 13">F(1)F(0) ATP synthase produces ATP from ADP in the presence of a proton or sodium gradient. F-type ATPases consist of two structural domains, F(1) containing the extramembraneous catalytic core and F(0) containing the membrane proton channel, linked together by a central stalk and a peripheral stalk. During catalysis, ATP synthesis in the catalytic domain of F(1) is coupled via a rotary mechanism of the central stalk subunits to proton translocation.</text>
</comment>
<evidence type="ECO:0000256" key="13">
    <source>
        <dbReference type="HAMAP-Rule" id="MF_01398"/>
    </source>
</evidence>
<comment type="subunit">
    <text evidence="13">F-type ATPases have 2 components, F(1) - the catalytic core - and F(0) - the membrane proton channel. F(1) has five subunits: alpha(3), beta(3), gamma(1), delta(1), epsilon(1). F(0) has three main subunits: a(1), b(2) and c(10-14). The alpha and beta chains form an alternating ring which encloses part of the gamma chain. F(1) is attached to F(0) by a central stalk formed by the gamma and epsilon chains, while a peripheral stalk is formed by the delta and b chains.</text>
</comment>
<evidence type="ECO:0000256" key="7">
    <source>
        <dbReference type="ARBA" id="ARBA00023065"/>
    </source>
</evidence>
<dbReference type="OrthoDB" id="9805716at2"/>
<dbReference type="HAMAP" id="MF_01398">
    <property type="entry name" value="ATP_synth_b_bprime"/>
    <property type="match status" value="1"/>
</dbReference>
<dbReference type="RefSeq" id="WP_115981076.1">
    <property type="nucleotide sequence ID" value="NZ_CAJXNW010000067.1"/>
</dbReference>
<dbReference type="PANTHER" id="PTHR33445">
    <property type="entry name" value="ATP SYNTHASE SUBUNIT B', CHLOROPLASTIC"/>
    <property type="match status" value="1"/>
</dbReference>
<keyword evidence="4 13" id="KW-0812">Transmembrane</keyword>
<dbReference type="Pfam" id="PF00430">
    <property type="entry name" value="ATP-synt_B"/>
    <property type="match status" value="1"/>
</dbReference>
<dbReference type="GO" id="GO:0005886">
    <property type="term" value="C:plasma membrane"/>
    <property type="evidence" value="ECO:0007669"/>
    <property type="project" value="UniProtKB-SubCell"/>
</dbReference>
<evidence type="ECO:0000256" key="12">
    <source>
        <dbReference type="ARBA" id="ARBA00037847"/>
    </source>
</evidence>
<evidence type="ECO:0000256" key="9">
    <source>
        <dbReference type="ARBA" id="ARBA00023310"/>
    </source>
</evidence>
<comment type="function">
    <text evidence="11">Component of the F(0) channel, it forms part of the peripheral stalk, linking F(1) to F(0). The b'-subunit is a diverged and duplicated form of b found in plants and photosynthetic bacteria.</text>
</comment>
<keyword evidence="7 13" id="KW-0406">Ion transport</keyword>
<keyword evidence="3 13" id="KW-0138">CF(0)</keyword>
<evidence type="ECO:0000313" key="16">
    <source>
        <dbReference type="EMBL" id="REC55238.1"/>
    </source>
</evidence>
<evidence type="ECO:0000256" key="10">
    <source>
        <dbReference type="ARBA" id="ARBA00025198"/>
    </source>
</evidence>
<evidence type="ECO:0000256" key="6">
    <source>
        <dbReference type="ARBA" id="ARBA00022989"/>
    </source>
</evidence>
<accession>A0A3D9BNZ8</accession>
<dbReference type="AlphaFoldDB" id="A0A3D9BNZ8"/>
<evidence type="ECO:0000313" key="17">
    <source>
        <dbReference type="Proteomes" id="UP000257131"/>
    </source>
</evidence>
<keyword evidence="8 13" id="KW-0472">Membrane</keyword>
<organism evidence="16 17">
    <name type="scientific">Rhodosalinus sediminis</name>
    <dbReference type="NCBI Taxonomy" id="1940533"/>
    <lineage>
        <taxon>Bacteria</taxon>
        <taxon>Pseudomonadati</taxon>
        <taxon>Pseudomonadota</taxon>
        <taxon>Alphaproteobacteria</taxon>
        <taxon>Rhodobacterales</taxon>
        <taxon>Paracoccaceae</taxon>
        <taxon>Rhodosalinus</taxon>
    </lineage>
</organism>
<dbReference type="EMBL" id="QOHR01000020">
    <property type="protein sequence ID" value="REC55238.1"/>
    <property type="molecule type" value="Genomic_DNA"/>
</dbReference>
<evidence type="ECO:0000256" key="14">
    <source>
        <dbReference type="RuleBase" id="RU003848"/>
    </source>
</evidence>
<comment type="similarity">
    <text evidence="1 13 14">Belongs to the ATPase B chain family.</text>
</comment>
<keyword evidence="17" id="KW-1185">Reference proteome</keyword>
<dbReference type="GO" id="GO:0046933">
    <property type="term" value="F:proton-transporting ATP synthase activity, rotational mechanism"/>
    <property type="evidence" value="ECO:0007669"/>
    <property type="project" value="UniProtKB-UniRule"/>
</dbReference>
<reference evidence="16 17" key="1">
    <citation type="journal article" date="2017" name="Int. J. Syst. Evol. Microbiol.">
        <title>Rhodosalinus sediminis gen. nov., sp. nov., isolated from marine saltern.</title>
        <authorList>
            <person name="Guo L.Y."/>
            <person name="Ling S.K."/>
            <person name="Li C.M."/>
            <person name="Chen G.J."/>
            <person name="Du Z.J."/>
        </authorList>
    </citation>
    <scope>NUCLEOTIDE SEQUENCE [LARGE SCALE GENOMIC DNA]</scope>
    <source>
        <strain evidence="16 17">WDN1C137</strain>
    </source>
</reference>
<keyword evidence="2 13" id="KW-0813">Transport</keyword>
<evidence type="ECO:0000256" key="5">
    <source>
        <dbReference type="ARBA" id="ARBA00022781"/>
    </source>
</evidence>
<sequence>MATETQGSASTCVGPDGSAIGLPQLCLDWFPNQIFWLIVTLVVIYLLLTRMALPRIAGVLSERAGTISNDLAAAEDLKAKAAEAEKAYEQALADARAEAQKILAEAKAEMQRDVDAAMERADAEIAQKAEESQKAIAEIRAGAVESVREVARDTAGAVLEALETEADPAEIERAVDARMEA</sequence>
<keyword evidence="13" id="KW-1003">Cell membrane</keyword>
<dbReference type="GO" id="GO:0045259">
    <property type="term" value="C:proton-transporting ATP synthase complex"/>
    <property type="evidence" value="ECO:0007669"/>
    <property type="project" value="UniProtKB-KW"/>
</dbReference>
<dbReference type="CDD" id="cd06503">
    <property type="entry name" value="ATP-synt_Fo_b"/>
    <property type="match status" value="1"/>
</dbReference>
<keyword evidence="9 13" id="KW-0066">ATP synthesis</keyword>
<protein>
    <recommendedName>
        <fullName evidence="13">ATP synthase subunit b</fullName>
    </recommendedName>
    <alternativeName>
        <fullName evidence="13">ATP synthase F(0) sector subunit b</fullName>
    </alternativeName>
    <alternativeName>
        <fullName evidence="13">ATPase subunit I</fullName>
    </alternativeName>
    <alternativeName>
        <fullName evidence="13">F-type ATPase subunit b</fullName>
        <shortName evidence="13">F-ATPase subunit b</shortName>
    </alternativeName>
</protein>
<evidence type="ECO:0000256" key="15">
    <source>
        <dbReference type="SAM" id="Coils"/>
    </source>
</evidence>
<keyword evidence="5 13" id="KW-0375">Hydrogen ion transport</keyword>
<dbReference type="Gene3D" id="6.10.250.1580">
    <property type="match status" value="1"/>
</dbReference>
<evidence type="ECO:0000256" key="4">
    <source>
        <dbReference type="ARBA" id="ARBA00022692"/>
    </source>
</evidence>
<evidence type="ECO:0000256" key="11">
    <source>
        <dbReference type="ARBA" id="ARBA00025614"/>
    </source>
</evidence>
<name>A0A3D9BNZ8_9RHOB</name>
<dbReference type="InterPro" id="IPR002146">
    <property type="entry name" value="ATP_synth_b/b'su_bac/chlpt"/>
</dbReference>
<dbReference type="InterPro" id="IPR050059">
    <property type="entry name" value="ATP_synthase_B_chain"/>
</dbReference>
<dbReference type="Proteomes" id="UP000257131">
    <property type="component" value="Unassembled WGS sequence"/>
</dbReference>
<gene>
    <name evidence="13" type="primary">atpF</name>
    <name evidence="16" type="ORF">DRV84_12145</name>
</gene>
<evidence type="ECO:0000256" key="1">
    <source>
        <dbReference type="ARBA" id="ARBA00005513"/>
    </source>
</evidence>
<evidence type="ECO:0000256" key="3">
    <source>
        <dbReference type="ARBA" id="ARBA00022547"/>
    </source>
</evidence>
<feature type="transmembrane region" description="Helical" evidence="13">
    <location>
        <begin position="34"/>
        <end position="53"/>
    </location>
</feature>
<dbReference type="PANTHER" id="PTHR33445:SF1">
    <property type="entry name" value="ATP SYNTHASE SUBUNIT B"/>
    <property type="match status" value="1"/>
</dbReference>
<feature type="coiled-coil region" evidence="15">
    <location>
        <begin position="67"/>
        <end position="138"/>
    </location>
</feature>